<dbReference type="InterPro" id="IPR002528">
    <property type="entry name" value="MATE_fam"/>
</dbReference>
<dbReference type="NCBIfam" id="TIGR00797">
    <property type="entry name" value="matE"/>
    <property type="match status" value="1"/>
</dbReference>
<feature type="transmembrane region" description="Helical" evidence="6">
    <location>
        <begin position="384"/>
        <end position="402"/>
    </location>
</feature>
<evidence type="ECO:0000256" key="2">
    <source>
        <dbReference type="ARBA" id="ARBA00010199"/>
    </source>
</evidence>
<feature type="transmembrane region" description="Helical" evidence="6">
    <location>
        <begin position="202"/>
        <end position="221"/>
    </location>
</feature>
<feature type="transmembrane region" description="Helical" evidence="6">
    <location>
        <begin position="414"/>
        <end position="437"/>
    </location>
</feature>
<organism evidence="8 9">
    <name type="scientific">Riccia sorocarpa</name>
    <dbReference type="NCBI Taxonomy" id="122646"/>
    <lineage>
        <taxon>Eukaryota</taxon>
        <taxon>Viridiplantae</taxon>
        <taxon>Streptophyta</taxon>
        <taxon>Embryophyta</taxon>
        <taxon>Marchantiophyta</taxon>
        <taxon>Marchantiopsida</taxon>
        <taxon>Marchantiidae</taxon>
        <taxon>Marchantiales</taxon>
        <taxon>Ricciaceae</taxon>
        <taxon>Riccia</taxon>
    </lineage>
</organism>
<dbReference type="Pfam" id="PF01554">
    <property type="entry name" value="MatE"/>
    <property type="match status" value="2"/>
</dbReference>
<dbReference type="CDD" id="cd13132">
    <property type="entry name" value="MATE_eukaryotic"/>
    <property type="match status" value="1"/>
</dbReference>
<feature type="compositionally biased region" description="Polar residues" evidence="7">
    <location>
        <begin position="22"/>
        <end position="35"/>
    </location>
</feature>
<feature type="transmembrane region" description="Helical" evidence="6">
    <location>
        <begin position="56"/>
        <end position="78"/>
    </location>
</feature>
<dbReference type="Proteomes" id="UP001633002">
    <property type="component" value="Unassembled WGS sequence"/>
</dbReference>
<keyword evidence="9" id="KW-1185">Reference proteome</keyword>
<evidence type="ECO:0000256" key="5">
    <source>
        <dbReference type="ARBA" id="ARBA00023136"/>
    </source>
</evidence>
<evidence type="ECO:0000313" key="8">
    <source>
        <dbReference type="EMBL" id="KAL3689690.1"/>
    </source>
</evidence>
<dbReference type="InterPro" id="IPR045069">
    <property type="entry name" value="MATE_euk"/>
</dbReference>
<gene>
    <name evidence="8" type="ORF">R1sor_015999</name>
</gene>
<feature type="transmembrane region" description="Helical" evidence="6">
    <location>
        <begin position="345"/>
        <end position="364"/>
    </location>
</feature>
<feature type="transmembrane region" description="Helical" evidence="6">
    <location>
        <begin position="267"/>
        <end position="289"/>
    </location>
</feature>
<sequence length="497" mass="53888">MAPESPVQPLLRDEDRAPELGSWSSGSESQRGTLTESKDGDAKTWLAEELSQQFQIAGPMILVNLLQYLLTLVPIMFVGHLGELALSSSAIAGTFAGATGSSIMMGMASALETFCGQAYGAKEYRLMGIFLQRAVVVLSLVCIPISILWWNMAPFLKLIGQDPVISDAAQEYIRLLIPTLFAYAFIQPMVKFLQTQSAVKAMAVFVAITLVVHIPMSYLLIQQLGFRGAAIATGISQWLNGFSSTFKETWTGFSTEAMEDIYPFLKIAVPSTIMMCLEYWCFDAVVLVAGLLPNPQLEASSLAICLYTIAILYMVPLGFSAAVSTRVSNKLGAGLPFEAKAAVKMTVTLALIEGCTVCILLISVRNVFPYLFSSDVDVVEYVSSMVPFLAIATVADSIQATLSGVARGCGWQELAAYSNLLAYYIIAIPTALLMTFHFNLHGYGLWIGINCGLVTQAFLLACITLKLNWQKLADDASELVGEARDHHKRLLSAGNDS</sequence>
<accession>A0ABD3HHU5</accession>
<comment type="similarity">
    <text evidence="2 6">Belongs to the multi antimicrobial extrusion (MATE) (TC 2.A.66.1) family.</text>
</comment>
<reference evidence="8 9" key="1">
    <citation type="submission" date="2024-09" db="EMBL/GenBank/DDBJ databases">
        <title>Chromosome-scale assembly of Riccia sorocarpa.</title>
        <authorList>
            <person name="Paukszto L."/>
        </authorList>
    </citation>
    <scope>NUCLEOTIDE SEQUENCE [LARGE SCALE GENOMIC DNA]</scope>
    <source>
        <strain evidence="8">LP-2024</strain>
        <tissue evidence="8">Aerial parts of the thallus</tissue>
    </source>
</reference>
<feature type="transmembrane region" description="Helical" evidence="6">
    <location>
        <begin position="130"/>
        <end position="151"/>
    </location>
</feature>
<keyword evidence="5 6" id="KW-0472">Membrane</keyword>
<evidence type="ECO:0000256" key="7">
    <source>
        <dbReference type="SAM" id="MobiDB-lite"/>
    </source>
</evidence>
<proteinExistence type="inferred from homology"/>
<protein>
    <recommendedName>
        <fullName evidence="6">Protein DETOXIFICATION</fullName>
    </recommendedName>
    <alternativeName>
        <fullName evidence="6">Multidrug and toxic compound extrusion protein</fullName>
    </alternativeName>
</protein>
<feature type="transmembrane region" description="Helical" evidence="6">
    <location>
        <begin position="301"/>
        <end position="324"/>
    </location>
</feature>
<keyword evidence="4 6" id="KW-1133">Transmembrane helix</keyword>
<feature type="region of interest" description="Disordered" evidence="7">
    <location>
        <begin position="1"/>
        <end position="39"/>
    </location>
</feature>
<dbReference type="GO" id="GO:0016020">
    <property type="term" value="C:membrane"/>
    <property type="evidence" value="ECO:0007669"/>
    <property type="project" value="UniProtKB-SubCell"/>
</dbReference>
<dbReference type="EMBL" id="JBJQOH010000004">
    <property type="protein sequence ID" value="KAL3689690.1"/>
    <property type="molecule type" value="Genomic_DNA"/>
</dbReference>
<dbReference type="AlphaFoldDB" id="A0ABD3HHU5"/>
<evidence type="ECO:0000256" key="3">
    <source>
        <dbReference type="ARBA" id="ARBA00022692"/>
    </source>
</evidence>
<evidence type="ECO:0000256" key="4">
    <source>
        <dbReference type="ARBA" id="ARBA00022989"/>
    </source>
</evidence>
<dbReference type="PANTHER" id="PTHR11206">
    <property type="entry name" value="MULTIDRUG RESISTANCE PROTEIN"/>
    <property type="match status" value="1"/>
</dbReference>
<evidence type="ECO:0000313" key="9">
    <source>
        <dbReference type="Proteomes" id="UP001633002"/>
    </source>
</evidence>
<feature type="transmembrane region" description="Helical" evidence="6">
    <location>
        <begin position="443"/>
        <end position="463"/>
    </location>
</feature>
<name>A0ABD3HHU5_9MARC</name>
<comment type="caution">
    <text evidence="8">The sequence shown here is derived from an EMBL/GenBank/DDBJ whole genome shotgun (WGS) entry which is preliminary data.</text>
</comment>
<feature type="transmembrane region" description="Helical" evidence="6">
    <location>
        <begin position="90"/>
        <end position="110"/>
    </location>
</feature>
<evidence type="ECO:0000256" key="1">
    <source>
        <dbReference type="ARBA" id="ARBA00004141"/>
    </source>
</evidence>
<keyword evidence="3 6" id="KW-0812">Transmembrane</keyword>
<evidence type="ECO:0000256" key="6">
    <source>
        <dbReference type="RuleBase" id="RU004914"/>
    </source>
</evidence>
<feature type="transmembrane region" description="Helical" evidence="6">
    <location>
        <begin position="172"/>
        <end position="190"/>
    </location>
</feature>
<comment type="subcellular location">
    <subcellularLocation>
        <location evidence="1">Membrane</location>
        <topology evidence="1">Multi-pass membrane protein</topology>
    </subcellularLocation>
</comment>